<evidence type="ECO:0000256" key="1">
    <source>
        <dbReference type="ARBA" id="ARBA00001974"/>
    </source>
</evidence>
<sequence>MIASKILGLNARLTQGVRSNLRAFSVVVDSADYVVAGGGSAGCVLVNRLSEDVSSTVVLLEAGKSDRGKWDSWKIQMPSALTYNLHDNKYNWNFWTEPQAELQNRTVHQPRGKALGGSSSLNAMAYVRGHALDYERWATTDGATDWSYGACLPYFKKAQTHMYGCNEYRGGEGPLYVSREWHSNPLNDAFVQAGVQAGYPYAADMNGFQQEGFGNMDMTVGRNGERANTSNAYLRPAMSRDNVTVQTESVVTRILWSDESDGSKRAVGLEYQQGGETKQILANEEVILSLGAVGSPHVLMLSGVGDKQHLADHGIESQIDLPEVGQNLQDHLETYVQYSCTKPVSLLKYASWQQPWHKIMAGVQWFLQGKRAPSGQARTPCLLTRDWATFRAGAHLQGKRAPSGQARTFRATAHLAC</sequence>
<evidence type="ECO:0000256" key="2">
    <source>
        <dbReference type="ARBA" id="ARBA00010790"/>
    </source>
</evidence>
<dbReference type="PANTHER" id="PTHR11552:SF147">
    <property type="entry name" value="CHOLINE DEHYDROGENASE, MITOCHONDRIAL"/>
    <property type="match status" value="1"/>
</dbReference>
<dbReference type="GO" id="GO:0016614">
    <property type="term" value="F:oxidoreductase activity, acting on CH-OH group of donors"/>
    <property type="evidence" value="ECO:0007669"/>
    <property type="project" value="InterPro"/>
</dbReference>
<evidence type="ECO:0000256" key="3">
    <source>
        <dbReference type="ARBA" id="ARBA00022630"/>
    </source>
</evidence>
<keyword evidence="3 5" id="KW-0285">Flavoprotein</keyword>
<comment type="caution">
    <text evidence="8">The sequence shown here is derived from an EMBL/GenBank/DDBJ whole genome shotgun (WGS) entry which is preliminary data.</text>
</comment>
<evidence type="ECO:0000256" key="5">
    <source>
        <dbReference type="RuleBase" id="RU003968"/>
    </source>
</evidence>
<keyword evidence="4 5" id="KW-0274">FAD</keyword>
<dbReference type="GO" id="GO:0050660">
    <property type="term" value="F:flavin adenine dinucleotide binding"/>
    <property type="evidence" value="ECO:0007669"/>
    <property type="project" value="InterPro"/>
</dbReference>
<evidence type="ECO:0000256" key="4">
    <source>
        <dbReference type="ARBA" id="ARBA00022827"/>
    </source>
</evidence>
<accession>A0AAE0G9Q0</accession>
<dbReference type="EMBL" id="LGRX02008035">
    <property type="protein sequence ID" value="KAK3274002.1"/>
    <property type="molecule type" value="Genomic_DNA"/>
</dbReference>
<gene>
    <name evidence="8" type="ORF">CYMTET_17792</name>
</gene>
<dbReference type="Pfam" id="PF00732">
    <property type="entry name" value="GMC_oxred_N"/>
    <property type="match status" value="1"/>
</dbReference>
<name>A0AAE0G9Q0_9CHLO</name>
<dbReference type="AlphaFoldDB" id="A0AAE0G9Q0"/>
<keyword evidence="9" id="KW-1185">Reference proteome</keyword>
<evidence type="ECO:0000259" key="7">
    <source>
        <dbReference type="PROSITE" id="PS00624"/>
    </source>
</evidence>
<comment type="similarity">
    <text evidence="2 5">Belongs to the GMC oxidoreductase family.</text>
</comment>
<protein>
    <recommendedName>
        <fullName evidence="6 7">Glucose-methanol-choline oxidoreductase N-terminal domain-containing protein</fullName>
    </recommendedName>
</protein>
<comment type="cofactor">
    <cofactor evidence="1">
        <name>FAD</name>
        <dbReference type="ChEBI" id="CHEBI:57692"/>
    </cofactor>
</comment>
<evidence type="ECO:0000259" key="6">
    <source>
        <dbReference type="PROSITE" id="PS00623"/>
    </source>
</evidence>
<dbReference type="InterPro" id="IPR000172">
    <property type="entry name" value="GMC_OxRdtase_N"/>
</dbReference>
<dbReference type="PROSITE" id="PS00623">
    <property type="entry name" value="GMC_OXRED_1"/>
    <property type="match status" value="1"/>
</dbReference>
<proteinExistence type="inferred from homology"/>
<dbReference type="SUPFAM" id="SSF51905">
    <property type="entry name" value="FAD/NAD(P)-binding domain"/>
    <property type="match status" value="1"/>
</dbReference>
<organism evidence="8 9">
    <name type="scientific">Cymbomonas tetramitiformis</name>
    <dbReference type="NCBI Taxonomy" id="36881"/>
    <lineage>
        <taxon>Eukaryota</taxon>
        <taxon>Viridiplantae</taxon>
        <taxon>Chlorophyta</taxon>
        <taxon>Pyramimonadophyceae</taxon>
        <taxon>Pyramimonadales</taxon>
        <taxon>Pyramimonadaceae</taxon>
        <taxon>Cymbomonas</taxon>
    </lineage>
</organism>
<dbReference type="PANTHER" id="PTHR11552">
    <property type="entry name" value="GLUCOSE-METHANOL-CHOLINE GMC OXIDOREDUCTASE"/>
    <property type="match status" value="1"/>
</dbReference>
<dbReference type="InterPro" id="IPR012132">
    <property type="entry name" value="GMC_OxRdtase"/>
</dbReference>
<dbReference type="InterPro" id="IPR036188">
    <property type="entry name" value="FAD/NAD-bd_sf"/>
</dbReference>
<dbReference type="PROSITE" id="PS00624">
    <property type="entry name" value="GMC_OXRED_2"/>
    <property type="match status" value="1"/>
</dbReference>
<evidence type="ECO:0000313" key="9">
    <source>
        <dbReference type="Proteomes" id="UP001190700"/>
    </source>
</evidence>
<evidence type="ECO:0000313" key="8">
    <source>
        <dbReference type="EMBL" id="KAK3274002.1"/>
    </source>
</evidence>
<feature type="domain" description="Glucose-methanol-choline oxidoreductase N-terminal" evidence="7">
    <location>
        <begin position="291"/>
        <end position="305"/>
    </location>
</feature>
<reference evidence="8 9" key="1">
    <citation type="journal article" date="2015" name="Genome Biol. Evol.">
        <title>Comparative Genomics of a Bacterivorous Green Alga Reveals Evolutionary Causalities and Consequences of Phago-Mixotrophic Mode of Nutrition.</title>
        <authorList>
            <person name="Burns J.A."/>
            <person name="Paasch A."/>
            <person name="Narechania A."/>
            <person name="Kim E."/>
        </authorList>
    </citation>
    <scope>NUCLEOTIDE SEQUENCE [LARGE SCALE GENOMIC DNA]</scope>
    <source>
        <strain evidence="8 9">PLY_AMNH</strain>
    </source>
</reference>
<dbReference type="Gene3D" id="3.50.50.60">
    <property type="entry name" value="FAD/NAD(P)-binding domain"/>
    <property type="match status" value="2"/>
</dbReference>
<feature type="domain" description="Glucose-methanol-choline oxidoreductase N-terminal" evidence="6">
    <location>
        <begin position="112"/>
        <end position="135"/>
    </location>
</feature>
<dbReference type="Proteomes" id="UP001190700">
    <property type="component" value="Unassembled WGS sequence"/>
</dbReference>